<protein>
    <submittedName>
        <fullName evidence="2">HDC04964</fullName>
    </submittedName>
</protein>
<sequence>MEGLKCQTNSSGESKMKQRGDGDGYGDGVMKLFSKTLAKPLASLYLAALRSNTICSEDSINSSQVARRSWQFTLPRLVHSLLMLLCLANVQQQHQRQTTKADGFDSRQFGIRESRVAVASRSLQVASWQLLVAGLKNRVQGMAPKVSLACSVSAANIVTNYMRHKMKETAQSSLGAGGGLGI</sequence>
<accession>Q6IGV8</accession>
<evidence type="ECO:0000313" key="2">
    <source>
        <dbReference type="EMBL" id="DAA02356.1"/>
    </source>
</evidence>
<organism evidence="2">
    <name type="scientific">Drosophila melanogaster</name>
    <name type="common">Fruit fly</name>
    <dbReference type="NCBI Taxonomy" id="7227"/>
    <lineage>
        <taxon>Eukaryota</taxon>
        <taxon>Metazoa</taxon>
        <taxon>Ecdysozoa</taxon>
        <taxon>Arthropoda</taxon>
        <taxon>Hexapoda</taxon>
        <taxon>Insecta</taxon>
        <taxon>Pterygota</taxon>
        <taxon>Neoptera</taxon>
        <taxon>Endopterygota</taxon>
        <taxon>Diptera</taxon>
        <taxon>Brachycera</taxon>
        <taxon>Muscomorpha</taxon>
        <taxon>Ephydroidea</taxon>
        <taxon>Drosophilidae</taxon>
        <taxon>Drosophila</taxon>
        <taxon>Sophophora</taxon>
    </lineage>
</organism>
<name>Q6IGV8_DROME</name>
<feature type="compositionally biased region" description="Polar residues" evidence="1">
    <location>
        <begin position="1"/>
        <end position="13"/>
    </location>
</feature>
<feature type="region of interest" description="Disordered" evidence="1">
    <location>
        <begin position="1"/>
        <end position="22"/>
    </location>
</feature>
<reference evidence="2" key="1">
    <citation type="journal article" date="2003" name="Genome Biol.">
        <title>An integrated gene annotation and transcriptional profiling approach towards the full gene content of the Drosophila genome.</title>
        <authorList>
            <person name="Hild M."/>
            <person name="Beckmann B."/>
            <person name="Haas S.A."/>
            <person name="Koch B."/>
            <person name="Solovyev V."/>
            <person name="Busold C."/>
            <person name="Fellenberg K."/>
            <person name="Boutros M."/>
            <person name="Vingron M."/>
            <person name="Sauer F."/>
            <person name="Hoheisel J.D."/>
            <person name="Paro R."/>
        </authorList>
    </citation>
    <scope>NUCLEOTIDE SEQUENCE</scope>
</reference>
<evidence type="ECO:0000256" key="1">
    <source>
        <dbReference type="SAM" id="MobiDB-lite"/>
    </source>
</evidence>
<dbReference type="EMBL" id="BK003658">
    <property type="protein sequence ID" value="DAA02356.1"/>
    <property type="molecule type" value="Genomic_DNA"/>
</dbReference>
<dbReference type="AlphaFoldDB" id="Q6IGV8"/>
<proteinExistence type="predicted"/>
<gene>
    <name evidence="2" type="ORF">HDC04964</name>
</gene>